<keyword evidence="9 10" id="KW-0234">DNA repair</keyword>
<dbReference type="AlphaFoldDB" id="A0A3M0A369"/>
<dbReference type="InterPro" id="IPR041500">
    <property type="entry name" value="RecC_C"/>
</dbReference>
<dbReference type="InterPro" id="IPR013986">
    <property type="entry name" value="DExx_box_DNA_helicase_dom_sf"/>
</dbReference>
<dbReference type="PANTHER" id="PTHR30591:SF1">
    <property type="entry name" value="RECBCD ENZYME SUBUNIT RECC"/>
    <property type="match status" value="1"/>
</dbReference>
<dbReference type="GO" id="GO:0003677">
    <property type="term" value="F:DNA binding"/>
    <property type="evidence" value="ECO:0007669"/>
    <property type="project" value="UniProtKB-UniRule"/>
</dbReference>
<evidence type="ECO:0000256" key="2">
    <source>
        <dbReference type="ARBA" id="ARBA00022741"/>
    </source>
</evidence>
<keyword evidence="7 10" id="KW-0067">ATP-binding</keyword>
<dbReference type="PIRSF" id="PIRSF000980">
    <property type="entry name" value="RecC"/>
    <property type="match status" value="1"/>
</dbReference>
<comment type="similarity">
    <text evidence="10">Belongs to the RecC family.</text>
</comment>
<dbReference type="NCBIfam" id="TIGR01450">
    <property type="entry name" value="recC"/>
    <property type="match status" value="1"/>
</dbReference>
<dbReference type="GO" id="GO:0005524">
    <property type="term" value="F:ATP binding"/>
    <property type="evidence" value="ECO:0007669"/>
    <property type="project" value="UniProtKB-UniRule"/>
</dbReference>
<keyword evidence="4 10" id="KW-0378">Hydrolase</keyword>
<dbReference type="GO" id="GO:0009338">
    <property type="term" value="C:exodeoxyribonuclease V complex"/>
    <property type="evidence" value="ECO:0007669"/>
    <property type="project" value="InterPro"/>
</dbReference>
<keyword evidence="5 10" id="KW-0347">Helicase</keyword>
<protein>
    <recommendedName>
        <fullName evidence="10">RecBCD enzyme subunit RecC</fullName>
    </recommendedName>
    <alternativeName>
        <fullName evidence="10">Exonuclease V subunit RecC</fullName>
        <shortName evidence="10">ExoV subunit RecC</shortName>
    </alternativeName>
    <alternativeName>
        <fullName evidence="10">Helicase/nuclease RecBCD subunit RecC</fullName>
    </alternativeName>
</protein>
<comment type="function">
    <text evidence="10">A helicase/nuclease that prepares dsDNA breaks (DSB) for recombinational DNA repair. Binds to DSBs and unwinds DNA via a highly rapid and processive ATP-dependent bidirectional helicase activity. Unwinds dsDNA until it encounters a Chi (crossover hotspot instigator) sequence from the 3' direction. Cuts ssDNA a few nucleotides 3' to the Chi site. The properties and activities of the enzyme are changed at Chi. The Chi-altered holoenzyme produces a long 3'-ssDNA overhang and facilitates RecA-binding to the ssDNA for homologous DNA recombination and repair. Holoenzyme degrades any linearized DNA that is unable to undergo homologous recombination. In the holoenzyme this subunit recognizes the wild-type Chi sequence, and when added to isolated RecB increases its ATP-dependent helicase processivity.</text>
</comment>
<dbReference type="Gene3D" id="3.40.50.10930">
    <property type="match status" value="1"/>
</dbReference>
<evidence type="ECO:0000256" key="5">
    <source>
        <dbReference type="ARBA" id="ARBA00022806"/>
    </source>
</evidence>
<name>A0A3M0A369_9GAMM</name>
<evidence type="ECO:0000259" key="11">
    <source>
        <dbReference type="Pfam" id="PF17946"/>
    </source>
</evidence>
<evidence type="ECO:0000256" key="7">
    <source>
        <dbReference type="ARBA" id="ARBA00022840"/>
    </source>
</evidence>
<proteinExistence type="inferred from homology"/>
<dbReference type="GO" id="GO:0003678">
    <property type="term" value="F:DNA helicase activity"/>
    <property type="evidence" value="ECO:0007669"/>
    <property type="project" value="UniProtKB-UniRule"/>
</dbReference>
<keyword evidence="6 10" id="KW-0269">Exonuclease</keyword>
<gene>
    <name evidence="10" type="primary">recC</name>
    <name evidence="12" type="ORF">DFR27_2234</name>
</gene>
<dbReference type="RefSeq" id="WP_170150852.1">
    <property type="nucleotide sequence ID" value="NZ_REFJ01000005.1"/>
</dbReference>
<comment type="subunit">
    <text evidence="10">Heterotrimer of RecB, RecC and RecD. All subunits contribute to DNA-binding.</text>
</comment>
<dbReference type="GO" id="GO:0000724">
    <property type="term" value="P:double-strand break repair via homologous recombination"/>
    <property type="evidence" value="ECO:0007669"/>
    <property type="project" value="UniProtKB-UniRule"/>
</dbReference>
<dbReference type="Pfam" id="PF04257">
    <property type="entry name" value="Exonuc_V_gamma"/>
    <property type="match status" value="1"/>
</dbReference>
<dbReference type="Proteomes" id="UP000267187">
    <property type="component" value="Unassembled WGS sequence"/>
</dbReference>
<dbReference type="Gene3D" id="3.40.50.300">
    <property type="entry name" value="P-loop containing nucleotide triphosphate hydrolases"/>
    <property type="match status" value="2"/>
</dbReference>
<organism evidence="12 13">
    <name type="scientific">Umboniibacter marinipuniceus</name>
    <dbReference type="NCBI Taxonomy" id="569599"/>
    <lineage>
        <taxon>Bacteria</taxon>
        <taxon>Pseudomonadati</taxon>
        <taxon>Pseudomonadota</taxon>
        <taxon>Gammaproteobacteria</taxon>
        <taxon>Cellvibrionales</taxon>
        <taxon>Cellvibrionaceae</taxon>
        <taxon>Umboniibacter</taxon>
    </lineage>
</organism>
<evidence type="ECO:0000256" key="1">
    <source>
        <dbReference type="ARBA" id="ARBA00022722"/>
    </source>
</evidence>
<keyword evidence="1 10" id="KW-0540">Nuclease</keyword>
<dbReference type="GO" id="GO:0008854">
    <property type="term" value="F:exodeoxyribonuclease V activity"/>
    <property type="evidence" value="ECO:0007669"/>
    <property type="project" value="InterPro"/>
</dbReference>
<dbReference type="Pfam" id="PF17946">
    <property type="entry name" value="RecC_C"/>
    <property type="match status" value="1"/>
</dbReference>
<dbReference type="SUPFAM" id="SSF52540">
    <property type="entry name" value="P-loop containing nucleoside triphosphate hydrolases"/>
    <property type="match status" value="2"/>
</dbReference>
<dbReference type="InterPro" id="IPR027417">
    <property type="entry name" value="P-loop_NTPase"/>
</dbReference>
<evidence type="ECO:0000256" key="4">
    <source>
        <dbReference type="ARBA" id="ARBA00022801"/>
    </source>
</evidence>
<comment type="miscellaneous">
    <text evidence="10">In the RecBCD complex, RecB has a slow 3'-5' helicase, an exonuclease activity and loads RecA onto ssDNA, RecD has a fast 5'-3' helicase activity, while RecC stimulates the ATPase and processivity of the RecB helicase and contributes to recognition of the Chi site.</text>
</comment>
<feature type="domain" description="RecC C-terminal" evidence="11">
    <location>
        <begin position="782"/>
        <end position="1014"/>
    </location>
</feature>
<dbReference type="PANTHER" id="PTHR30591">
    <property type="entry name" value="RECBCD ENZYME SUBUNIT RECC"/>
    <property type="match status" value="1"/>
</dbReference>
<evidence type="ECO:0000256" key="10">
    <source>
        <dbReference type="HAMAP-Rule" id="MF_01486"/>
    </source>
</evidence>
<evidence type="ECO:0000256" key="3">
    <source>
        <dbReference type="ARBA" id="ARBA00022763"/>
    </source>
</evidence>
<dbReference type="InterPro" id="IPR011335">
    <property type="entry name" value="Restrct_endonuc-II-like"/>
</dbReference>
<keyword evidence="8 10" id="KW-0238">DNA-binding</keyword>
<reference evidence="12 13" key="1">
    <citation type="submission" date="2018-10" db="EMBL/GenBank/DDBJ databases">
        <title>Genomic Encyclopedia of Type Strains, Phase IV (KMG-IV): sequencing the most valuable type-strain genomes for metagenomic binning, comparative biology and taxonomic classification.</title>
        <authorList>
            <person name="Goeker M."/>
        </authorList>
    </citation>
    <scope>NUCLEOTIDE SEQUENCE [LARGE SCALE GENOMIC DNA]</scope>
    <source>
        <strain evidence="12 13">DSM 25080</strain>
    </source>
</reference>
<evidence type="ECO:0000313" key="13">
    <source>
        <dbReference type="Proteomes" id="UP000267187"/>
    </source>
</evidence>
<dbReference type="SUPFAM" id="SSF52980">
    <property type="entry name" value="Restriction endonuclease-like"/>
    <property type="match status" value="1"/>
</dbReference>
<dbReference type="Gene3D" id="1.10.10.160">
    <property type="match status" value="1"/>
</dbReference>
<sequence length="1062" mass="120589">MLHLLSSNSQDVLVAQLSQILKIQAPADPFIGTSVLVQSDGMANWLKLQLANKLGQCSHIDFLMPSNFLWNCYRKTLPEVPERSPFSREQLRWRVAQYLAEHINEQAYQPLADYLQQNPGDLAEVQLAEAITDIFDHYLMYRPDWLLAWEGGDFTLFDQLGADLRWQGVLWEALNRRIPPELRWHRANIAEAFINKVSADDLPKQLYVFGISNMPPIMLHQLNAISKHCEVYLFWQNPCSEFWQELANPGSRAAITEALEQEFREDYFQSNNTLLTNLGQHGRDFVHQLIELDIFGGQNDIHFNLDQKVDLGRDTLLAHIQHDVLSLQRTQHAYDASIQFATSYSPAREIQALRDYVLQQLETTPSLTPGDFVVMVPNIEAYAPFFATLFNPVGTDTYLPIAISDRAEVSEQPIYQAIEQLLGLSQSRATRSDIFNLLEIAAIRAKFSIDEAQLGQLRDWCREANVFWGFNDAHWQLNGNPATGRYHWEFAIERWIQSLVFADTAPPFNNSVGGVRISGTQTELLSNFIAFIDTLKGIFDIQQGEKSPAEWQQVIIDAISQLIDGDHDDAEYLPQIYRRIDDYFQSISQAEFSRCVSFPTVSQPLLSELTSVRNSQRFAAGRINICTFLPMRSIPFRVVCMLGMGSEQIPRRVEAQQFDLSLRQPRIGDRHPTREDRYLFLEGILAAEDALYISWIGRSIKTNEEQPPSILVSELLDTLVDTTKLPRKELEALAIQHHPLQSFNPSYYSPASPLFSYDARWLLAPATAHYLDAEPITTISQTDLNIQELVAFYKDPLTTFLKHLGVSKHFFAKDTTDDERFALSNLERWSLYQALNEVALSDDIEPVLRHFELSGESPAAALGNNLSADVAQSFNESIRELKPLLPLQRHQATRRLAIPSVSDSSSDESIATPTTLSGTLPYYSSSRGNLVIQFANHSATNPKYPLQLRIHQAFLCASKLNCRAILVEKTGIKVAPAMSEKEATALLCQWIDLYHYGLTLPIPLDAKVATKVVSEKRVTEEDFENELGDRLGQFRDWQDCITLHAETFLGDVNSCFEKDVEL</sequence>
<evidence type="ECO:0000256" key="6">
    <source>
        <dbReference type="ARBA" id="ARBA00022839"/>
    </source>
</evidence>
<evidence type="ECO:0000256" key="8">
    <source>
        <dbReference type="ARBA" id="ARBA00023125"/>
    </source>
</evidence>
<dbReference type="InterPro" id="IPR006697">
    <property type="entry name" value="RecC"/>
</dbReference>
<keyword evidence="3 10" id="KW-0227">DNA damage</keyword>
<keyword evidence="13" id="KW-1185">Reference proteome</keyword>
<evidence type="ECO:0000256" key="9">
    <source>
        <dbReference type="ARBA" id="ARBA00023204"/>
    </source>
</evidence>
<keyword evidence="2 10" id="KW-0547">Nucleotide-binding</keyword>
<dbReference type="EMBL" id="REFJ01000005">
    <property type="protein sequence ID" value="RMA78894.1"/>
    <property type="molecule type" value="Genomic_DNA"/>
</dbReference>
<dbReference type="Gene3D" id="1.10.10.990">
    <property type="match status" value="1"/>
</dbReference>
<accession>A0A3M0A369</accession>
<evidence type="ECO:0000313" key="12">
    <source>
        <dbReference type="EMBL" id="RMA78894.1"/>
    </source>
</evidence>
<comment type="caution">
    <text evidence="12">The sequence shown here is derived from an EMBL/GenBank/DDBJ whole genome shotgun (WGS) entry which is preliminary data.</text>
</comment>
<dbReference type="HAMAP" id="MF_01486">
    <property type="entry name" value="RecC"/>
    <property type="match status" value="1"/>
</dbReference>